<evidence type="ECO:0000313" key="14">
    <source>
        <dbReference type="Proteomes" id="UP000195667"/>
    </source>
</evidence>
<keyword evidence="4" id="KW-0964">Secreted</keyword>
<dbReference type="InterPro" id="IPR006026">
    <property type="entry name" value="Peptidase_Metallo"/>
</dbReference>
<evidence type="ECO:0000313" key="13">
    <source>
        <dbReference type="EMBL" id="SJM91914.1"/>
    </source>
</evidence>
<evidence type="ECO:0000256" key="1">
    <source>
        <dbReference type="ARBA" id="ARBA00001913"/>
    </source>
</evidence>
<sequence>MASTQKIHGSSDNNTLTGSSRSEEIYGLAGNDSLNGNAGNDILFGGEGADTYIFEKNTGKDIIENYDKDHSIDTVRFSQLLPSAITHALRDVAKGSLTLVYGTNQLVIKYHFFGKDTQIDQFVFADGTRWTFDDKAIAHKLAAIKGSAGNDKIMGAFDWNEIIDGLAGNDQINGAVGKDTLRGGAGNDLLAGGEGNDNLQGGTGNDELYGEQGDDSLSGGTGNDLLIGDEGRDTLKGESGNDKIYSGNSNDTLIGGAGNDYLDGGIDNDSLTGGSGKDTLVGGEGDDSYYITDLQDTVYDAAGNDTVYVSVDDYKVPNSIETIVLAKHVRPLPYFINNLLNGGAQLGINQAQIITYSFVFAQQSTLKNFAAYTPAQQSAAREALAKYSAVANITFIEKPDSTDVKMRFYRDDLSSIGFQDSAGYGSYPPESDIHINVKTQDMSLASGKLNGHFGTLLHEIGHTLGLKHLFEKPILGGIEDSTDNTVMSYQFGKYYAVDLGLFDKATIHYLFGVNPSVRLGNTQYAVTEHYIWDGAGTDTINASKQTLAVTIDLKPGSWNYVGAKAASILAKNQFFIGHGTLIENAIGGSANDTLTGNALANILSGGKGNDRLSGNNGNDKLMAGEGTDVLIGGLGKDSYVLTEATAAQDTVIVALGDSTLAHRDQIIDFKLTQTAALNSVDKLDLPSTHIAEDVAKVTGNHTGVLKSHHISHGLISFDDSNTYTSALTITQSNFTDALHYVQANIHSVGNSVVFNALGNSYVFQDGAIDTLIELTGITSSGLTHTGLLAGAILIA</sequence>
<evidence type="ECO:0000256" key="7">
    <source>
        <dbReference type="ARBA" id="ARBA00022737"/>
    </source>
</evidence>
<feature type="domain" description="Peptidase metallopeptidase" evidence="12">
    <location>
        <begin position="345"/>
        <end position="513"/>
    </location>
</feature>
<dbReference type="AlphaFoldDB" id="A0A1R4H6P9"/>
<evidence type="ECO:0000256" key="8">
    <source>
        <dbReference type="ARBA" id="ARBA00022801"/>
    </source>
</evidence>
<organism evidence="13 14">
    <name type="scientific">Crenothrix polyspora</name>
    <dbReference type="NCBI Taxonomy" id="360316"/>
    <lineage>
        <taxon>Bacteria</taxon>
        <taxon>Pseudomonadati</taxon>
        <taxon>Pseudomonadota</taxon>
        <taxon>Gammaproteobacteria</taxon>
        <taxon>Methylococcales</taxon>
        <taxon>Crenotrichaceae</taxon>
        <taxon>Crenothrix</taxon>
    </lineage>
</organism>
<dbReference type="InterPro" id="IPR011049">
    <property type="entry name" value="Serralysin-like_metalloprot_C"/>
</dbReference>
<dbReference type="GO" id="GO:0005615">
    <property type="term" value="C:extracellular space"/>
    <property type="evidence" value="ECO:0007669"/>
    <property type="project" value="InterPro"/>
</dbReference>
<dbReference type="InterPro" id="IPR034033">
    <property type="entry name" value="Serralysin-like"/>
</dbReference>
<dbReference type="PROSITE" id="PS00330">
    <property type="entry name" value="HEMOLYSIN_CALCIUM"/>
    <property type="match status" value="7"/>
</dbReference>
<dbReference type="InterPro" id="IPR024079">
    <property type="entry name" value="MetalloPept_cat_dom_sf"/>
</dbReference>
<dbReference type="PRINTS" id="PR00313">
    <property type="entry name" value="CABNDNGRPT"/>
</dbReference>
<dbReference type="GO" id="GO:0005509">
    <property type="term" value="F:calcium ion binding"/>
    <property type="evidence" value="ECO:0007669"/>
    <property type="project" value="InterPro"/>
</dbReference>
<evidence type="ECO:0000256" key="2">
    <source>
        <dbReference type="ARBA" id="ARBA00004613"/>
    </source>
</evidence>
<feature type="region of interest" description="Disordered" evidence="11">
    <location>
        <begin position="187"/>
        <end position="249"/>
    </location>
</feature>
<evidence type="ECO:0000256" key="11">
    <source>
        <dbReference type="SAM" id="MobiDB-lite"/>
    </source>
</evidence>
<name>A0A1R4H6P9_9GAMM</name>
<dbReference type="Pfam" id="PF06594">
    <property type="entry name" value="HCBP_related"/>
    <property type="match status" value="1"/>
</dbReference>
<dbReference type="InterPro" id="IPR050557">
    <property type="entry name" value="RTX_toxin/Mannuronan_C5-epim"/>
</dbReference>
<dbReference type="InterPro" id="IPR001343">
    <property type="entry name" value="Hemolysn_Ca-bd"/>
</dbReference>
<dbReference type="InterPro" id="IPR013858">
    <property type="entry name" value="Peptidase_M10B_C"/>
</dbReference>
<dbReference type="Pfam" id="PF00413">
    <property type="entry name" value="Peptidase_M10"/>
    <property type="match status" value="1"/>
</dbReference>
<keyword evidence="8" id="KW-0378">Hydrolase</keyword>
<keyword evidence="10" id="KW-0106">Calcium</keyword>
<keyword evidence="5" id="KW-0645">Protease</keyword>
<dbReference type="SUPFAM" id="SSF55486">
    <property type="entry name" value="Metalloproteases ('zincins'), catalytic domain"/>
    <property type="match status" value="1"/>
</dbReference>
<dbReference type="SUPFAM" id="SSF51120">
    <property type="entry name" value="beta-Roll"/>
    <property type="match status" value="3"/>
</dbReference>
<evidence type="ECO:0000256" key="10">
    <source>
        <dbReference type="ARBA" id="ARBA00022837"/>
    </source>
</evidence>
<dbReference type="EMBL" id="FUKI01000096">
    <property type="protein sequence ID" value="SJM91914.1"/>
    <property type="molecule type" value="Genomic_DNA"/>
</dbReference>
<comment type="cofactor">
    <cofactor evidence="1">
        <name>Ca(2+)</name>
        <dbReference type="ChEBI" id="CHEBI:29108"/>
    </cofactor>
</comment>
<dbReference type="PANTHER" id="PTHR38340">
    <property type="entry name" value="S-LAYER PROTEIN"/>
    <property type="match status" value="1"/>
</dbReference>
<keyword evidence="9" id="KW-0862">Zinc</keyword>
<accession>A0A1R4H6P9</accession>
<dbReference type="CDD" id="cd04277">
    <property type="entry name" value="ZnMc_serralysin_like"/>
    <property type="match status" value="1"/>
</dbReference>
<dbReference type="GO" id="GO:0006508">
    <property type="term" value="P:proteolysis"/>
    <property type="evidence" value="ECO:0007669"/>
    <property type="project" value="UniProtKB-KW"/>
</dbReference>
<comment type="subcellular location">
    <subcellularLocation>
        <location evidence="2">Secreted</location>
    </subcellularLocation>
</comment>
<dbReference type="Gene3D" id="3.40.390.10">
    <property type="entry name" value="Collagenase (Catalytic Domain)"/>
    <property type="match status" value="1"/>
</dbReference>
<dbReference type="InterPro" id="IPR010566">
    <property type="entry name" value="Haemolys_ca-bd"/>
</dbReference>
<dbReference type="Pfam" id="PF08548">
    <property type="entry name" value="Peptidase_M10_C"/>
    <property type="match status" value="1"/>
</dbReference>
<dbReference type="GO" id="GO:0004222">
    <property type="term" value="F:metalloendopeptidase activity"/>
    <property type="evidence" value="ECO:0007669"/>
    <property type="project" value="InterPro"/>
</dbReference>
<evidence type="ECO:0000256" key="6">
    <source>
        <dbReference type="ARBA" id="ARBA00022723"/>
    </source>
</evidence>
<proteinExistence type="inferred from homology"/>
<keyword evidence="14" id="KW-1185">Reference proteome</keyword>
<dbReference type="Pfam" id="PF00353">
    <property type="entry name" value="HemolysinCabind"/>
    <property type="match status" value="5"/>
</dbReference>
<dbReference type="Proteomes" id="UP000195667">
    <property type="component" value="Unassembled WGS sequence"/>
</dbReference>
<dbReference type="PANTHER" id="PTHR38340:SF1">
    <property type="entry name" value="S-LAYER PROTEIN"/>
    <property type="match status" value="1"/>
</dbReference>
<evidence type="ECO:0000256" key="4">
    <source>
        <dbReference type="ARBA" id="ARBA00022525"/>
    </source>
</evidence>
<reference evidence="14" key="1">
    <citation type="submission" date="2017-02" db="EMBL/GenBank/DDBJ databases">
        <authorList>
            <person name="Daims H."/>
        </authorList>
    </citation>
    <scope>NUCLEOTIDE SEQUENCE [LARGE SCALE GENOMIC DNA]</scope>
</reference>
<evidence type="ECO:0000256" key="5">
    <source>
        <dbReference type="ARBA" id="ARBA00022670"/>
    </source>
</evidence>
<dbReference type="InterPro" id="IPR001818">
    <property type="entry name" value="Pept_M10_metallopeptidase"/>
</dbReference>
<gene>
    <name evidence="13" type="ORF">CRENPOLYSF1_220057</name>
</gene>
<protein>
    <recommendedName>
        <fullName evidence="12">Peptidase metallopeptidase domain-containing protein</fullName>
    </recommendedName>
</protein>
<feature type="compositionally biased region" description="Basic and acidic residues" evidence="11">
    <location>
        <begin position="229"/>
        <end position="241"/>
    </location>
</feature>
<dbReference type="SMART" id="SM00235">
    <property type="entry name" value="ZnMc"/>
    <property type="match status" value="1"/>
</dbReference>
<dbReference type="InterPro" id="IPR018511">
    <property type="entry name" value="Hemolysin-typ_Ca-bd_CS"/>
</dbReference>
<evidence type="ECO:0000256" key="9">
    <source>
        <dbReference type="ARBA" id="ARBA00022833"/>
    </source>
</evidence>
<dbReference type="GO" id="GO:0031012">
    <property type="term" value="C:extracellular matrix"/>
    <property type="evidence" value="ECO:0007669"/>
    <property type="project" value="InterPro"/>
</dbReference>
<comment type="similarity">
    <text evidence="3">Belongs to the peptidase M10B family.</text>
</comment>
<evidence type="ECO:0000256" key="3">
    <source>
        <dbReference type="ARBA" id="ARBA00009490"/>
    </source>
</evidence>
<keyword evidence="7" id="KW-0677">Repeat</keyword>
<dbReference type="Gene3D" id="2.150.10.10">
    <property type="entry name" value="Serralysin-like metalloprotease, C-terminal"/>
    <property type="match status" value="4"/>
</dbReference>
<keyword evidence="6" id="KW-0479">Metal-binding</keyword>
<evidence type="ECO:0000259" key="12">
    <source>
        <dbReference type="SMART" id="SM00235"/>
    </source>
</evidence>
<feature type="region of interest" description="Disordered" evidence="11">
    <location>
        <begin position="1"/>
        <end position="20"/>
    </location>
</feature>
<dbReference type="RefSeq" id="WP_087143157.1">
    <property type="nucleotide sequence ID" value="NZ_FUKI01000096.1"/>
</dbReference>
<dbReference type="GO" id="GO:0008270">
    <property type="term" value="F:zinc ion binding"/>
    <property type="evidence" value="ECO:0007669"/>
    <property type="project" value="InterPro"/>
</dbReference>
<dbReference type="OrthoDB" id="6713554at2"/>